<dbReference type="PROSITE" id="PS00125">
    <property type="entry name" value="SER_THR_PHOSPHATASE"/>
    <property type="match status" value="1"/>
</dbReference>
<evidence type="ECO:0000256" key="5">
    <source>
        <dbReference type="ARBA" id="ARBA00047761"/>
    </source>
</evidence>
<dbReference type="Proteomes" id="UP000000689">
    <property type="component" value="Chromosome 6"/>
</dbReference>
<dbReference type="Pfam" id="PF00149">
    <property type="entry name" value="Metallophos"/>
    <property type="match status" value="1"/>
</dbReference>
<comment type="catalytic activity">
    <reaction evidence="6 7">
        <text>O-phospho-L-threonyl-[protein] + H2O = L-threonyl-[protein] + phosphate</text>
        <dbReference type="Rhea" id="RHEA:47004"/>
        <dbReference type="Rhea" id="RHEA-COMP:11060"/>
        <dbReference type="Rhea" id="RHEA-COMP:11605"/>
        <dbReference type="ChEBI" id="CHEBI:15377"/>
        <dbReference type="ChEBI" id="CHEBI:30013"/>
        <dbReference type="ChEBI" id="CHEBI:43474"/>
        <dbReference type="ChEBI" id="CHEBI:61977"/>
        <dbReference type="EC" id="3.1.3.16"/>
    </reaction>
</comment>
<gene>
    <name evidence="10" type="primary">NDAI0F02190</name>
    <name evidence="10" type="ordered locus">NDAI_0F02190</name>
</gene>
<evidence type="ECO:0000256" key="1">
    <source>
        <dbReference type="ARBA" id="ARBA00022723"/>
    </source>
</evidence>
<feature type="compositionally biased region" description="Low complexity" evidence="8">
    <location>
        <begin position="149"/>
        <end position="161"/>
    </location>
</feature>
<keyword evidence="2 7" id="KW-0378">Hydrolase</keyword>
<feature type="compositionally biased region" description="Low complexity" evidence="8">
    <location>
        <begin position="17"/>
        <end position="33"/>
    </location>
</feature>
<dbReference type="InterPro" id="IPR004843">
    <property type="entry name" value="Calcineurin-like_PHP"/>
</dbReference>
<dbReference type="RefSeq" id="XP_003670780.1">
    <property type="nucleotide sequence ID" value="XM_003670732.1"/>
</dbReference>
<evidence type="ECO:0000256" key="2">
    <source>
        <dbReference type="ARBA" id="ARBA00022801"/>
    </source>
</evidence>
<dbReference type="GO" id="GO:0007059">
    <property type="term" value="P:chromosome segregation"/>
    <property type="evidence" value="ECO:0007669"/>
    <property type="project" value="TreeGrafter"/>
</dbReference>
<protein>
    <recommendedName>
        <fullName evidence="7">Serine/threonine-protein phosphatase</fullName>
        <ecNumber evidence="7">3.1.3.16</ecNumber>
    </recommendedName>
</protein>
<dbReference type="Gene3D" id="3.60.21.10">
    <property type="match status" value="1"/>
</dbReference>
<dbReference type="EC" id="3.1.3.16" evidence="7"/>
<dbReference type="PANTHER" id="PTHR11668:SF423">
    <property type="entry name" value="SERINE_THREONINE-PROTEIN PHOSPHATASE PPQ"/>
    <property type="match status" value="1"/>
</dbReference>
<evidence type="ECO:0000256" key="6">
    <source>
        <dbReference type="ARBA" id="ARBA00048336"/>
    </source>
</evidence>
<dbReference type="InterPro" id="IPR031675">
    <property type="entry name" value="STPPase_N"/>
</dbReference>
<name>G0WCM6_NAUDC</name>
<evidence type="ECO:0000256" key="8">
    <source>
        <dbReference type="SAM" id="MobiDB-lite"/>
    </source>
</evidence>
<dbReference type="InterPro" id="IPR050341">
    <property type="entry name" value="PP1_catalytic_subunit"/>
</dbReference>
<dbReference type="GO" id="GO:0005634">
    <property type="term" value="C:nucleus"/>
    <property type="evidence" value="ECO:0007669"/>
    <property type="project" value="TreeGrafter"/>
</dbReference>
<reference evidence="10 11" key="1">
    <citation type="journal article" date="2011" name="Proc. Natl. Acad. Sci. U.S.A.">
        <title>Evolutionary erosion of yeast sex chromosomes by mating-type switching accidents.</title>
        <authorList>
            <person name="Gordon J.L."/>
            <person name="Armisen D."/>
            <person name="Proux-Wera E."/>
            <person name="Oheigeartaigh S.S."/>
            <person name="Byrne K.P."/>
            <person name="Wolfe K.H."/>
        </authorList>
    </citation>
    <scope>NUCLEOTIDE SEQUENCE [LARGE SCALE GENOMIC DNA]</scope>
    <source>
        <strain evidence="11">ATCC 10597 / BCRC 20456 / CBS 421 / NBRC 0211 / NRRL Y-12639</strain>
    </source>
</reference>
<dbReference type="SMART" id="SM00156">
    <property type="entry name" value="PP2Ac"/>
    <property type="match status" value="1"/>
</dbReference>
<dbReference type="FunFam" id="3.60.21.10:FF:000026">
    <property type="entry name" value="Serine/threonine-protein phosphatase"/>
    <property type="match status" value="1"/>
</dbReference>
<evidence type="ECO:0000256" key="4">
    <source>
        <dbReference type="ARBA" id="ARBA00023211"/>
    </source>
</evidence>
<dbReference type="PANTHER" id="PTHR11668">
    <property type="entry name" value="SERINE/THREONINE PROTEIN PHOSPHATASE"/>
    <property type="match status" value="1"/>
</dbReference>
<dbReference type="InterPro" id="IPR029052">
    <property type="entry name" value="Metallo-depent_PP-like"/>
</dbReference>
<feature type="compositionally biased region" description="Polar residues" evidence="8">
    <location>
        <begin position="34"/>
        <end position="46"/>
    </location>
</feature>
<feature type="compositionally biased region" description="Polar residues" evidence="8">
    <location>
        <begin position="139"/>
        <end position="148"/>
    </location>
</feature>
<feature type="region of interest" description="Disordered" evidence="8">
    <location>
        <begin position="84"/>
        <end position="111"/>
    </location>
</feature>
<dbReference type="eggNOG" id="KOG0374">
    <property type="taxonomic scope" value="Eukaryota"/>
</dbReference>
<evidence type="ECO:0000256" key="3">
    <source>
        <dbReference type="ARBA" id="ARBA00022912"/>
    </source>
</evidence>
<keyword evidence="4" id="KW-0464">Manganese</keyword>
<dbReference type="GO" id="GO:0090029">
    <property type="term" value="P:negative regulation of pheromone-dependent signal transduction involved in conjugation with cellular fusion"/>
    <property type="evidence" value="ECO:0007669"/>
    <property type="project" value="EnsemblFungi"/>
</dbReference>
<dbReference type="Pfam" id="PF16891">
    <property type="entry name" value="STPPase_N"/>
    <property type="match status" value="1"/>
</dbReference>
<keyword evidence="1" id="KW-0479">Metal-binding</keyword>
<evidence type="ECO:0000313" key="10">
    <source>
        <dbReference type="EMBL" id="CCD25537.1"/>
    </source>
</evidence>
<feature type="region of interest" description="Disordered" evidence="8">
    <location>
        <begin position="1"/>
        <end position="52"/>
    </location>
</feature>
<feature type="domain" description="Serine/threonine specific protein phosphatases" evidence="9">
    <location>
        <begin position="407"/>
        <end position="412"/>
    </location>
</feature>
<dbReference type="GeneID" id="11496875"/>
<accession>G0WCM6</accession>
<dbReference type="AlphaFoldDB" id="G0WCM6"/>
<comment type="similarity">
    <text evidence="7">Belongs to the PPP phosphatase family.</text>
</comment>
<keyword evidence="3" id="KW-0904">Protein phosphatase</keyword>
<dbReference type="SUPFAM" id="SSF56300">
    <property type="entry name" value="Metallo-dependent phosphatases"/>
    <property type="match status" value="1"/>
</dbReference>
<feature type="region of interest" description="Disordered" evidence="8">
    <location>
        <begin position="218"/>
        <end position="247"/>
    </location>
</feature>
<dbReference type="GO" id="GO:0005737">
    <property type="term" value="C:cytoplasm"/>
    <property type="evidence" value="ECO:0007669"/>
    <property type="project" value="TreeGrafter"/>
</dbReference>
<feature type="compositionally biased region" description="Polar residues" evidence="8">
    <location>
        <begin position="218"/>
        <end position="237"/>
    </location>
</feature>
<comment type="catalytic activity">
    <reaction evidence="5">
        <text>O-phospho-L-seryl-[protein] + H2O = L-seryl-[protein] + phosphate</text>
        <dbReference type="Rhea" id="RHEA:20629"/>
        <dbReference type="Rhea" id="RHEA-COMP:9863"/>
        <dbReference type="Rhea" id="RHEA-COMP:11604"/>
        <dbReference type="ChEBI" id="CHEBI:15377"/>
        <dbReference type="ChEBI" id="CHEBI:29999"/>
        <dbReference type="ChEBI" id="CHEBI:43474"/>
        <dbReference type="ChEBI" id="CHEBI:83421"/>
        <dbReference type="EC" id="3.1.3.16"/>
    </reaction>
</comment>
<organism evidence="10 11">
    <name type="scientific">Naumovozyma dairenensis (strain ATCC 10597 / BCRC 20456 / CBS 421 / NBRC 0211 / NRRL Y-12639)</name>
    <name type="common">Saccharomyces dairenensis</name>
    <dbReference type="NCBI Taxonomy" id="1071378"/>
    <lineage>
        <taxon>Eukaryota</taxon>
        <taxon>Fungi</taxon>
        <taxon>Dikarya</taxon>
        <taxon>Ascomycota</taxon>
        <taxon>Saccharomycotina</taxon>
        <taxon>Saccharomycetes</taxon>
        <taxon>Saccharomycetales</taxon>
        <taxon>Saccharomycetaceae</taxon>
        <taxon>Naumovozyma</taxon>
    </lineage>
</organism>
<dbReference type="GO" id="GO:0007346">
    <property type="term" value="P:regulation of mitotic cell cycle"/>
    <property type="evidence" value="ECO:0007669"/>
    <property type="project" value="TreeGrafter"/>
</dbReference>
<keyword evidence="11" id="KW-1185">Reference proteome</keyword>
<dbReference type="STRING" id="1071378.G0WCM6"/>
<dbReference type="HOGENOM" id="CLU_004962_4_1_1"/>
<dbReference type="EMBL" id="HE580272">
    <property type="protein sequence ID" value="CCD25537.1"/>
    <property type="molecule type" value="Genomic_DNA"/>
</dbReference>
<sequence>MRRRRSPSHSNHNFQISNLNNSSSTDSNTNQSSPQQLSDDLNSNEPNEPDDSRLYSYYQIQNNTHHDDTTKSIINKNIINNIHSNKINNDDKNNSKHRHRNEDTNNDNENDKLQQKLILAPKPIQNLKKRSTTAISNDHIISTPQGIPTSSSTSSSSSDSFSSYDNYYSSSSSSYNDMDLALSSASSFSTSLLLNSSHLSSSSPLLSNKRNPLVRLSTNKYNSNNHHSTSAPTAITTKNNISSISSSNKKQDKSIILKRYPHDPSSTESLNIDHVIEKLLKLGINNTTTTSTSKKKSSTISSSSSKKKIDYQNFPFHTWEIQLICNHAREIFMNQPTLLKLQAPIKIVGDIHGQFNDLLRILKLSGLPSQTNYLFLGDYVDRGKQSLETILLLLSFKIKYPNNFFMLRGNHESPNITKIYGFYDECKRRKNSKIWKSFMDTFNSLPLAAIINDKIFCVHGGISPDLFQLKQIESIQRPTDIPDKGLITDLLWSDPNPTINSWSKNDRGVSFTFSKKNVLEFIKNFNFDLIIRGHMVVEDGYEFFAKKKLVTIFSAPNYCGEFQNWGAVMSVTTGLMCSFELLKPQSYPPKTSSSSSRRRK</sequence>
<feature type="region of interest" description="Disordered" evidence="8">
    <location>
        <begin position="139"/>
        <end position="161"/>
    </location>
</feature>
<evidence type="ECO:0000256" key="7">
    <source>
        <dbReference type="RuleBase" id="RU004273"/>
    </source>
</evidence>
<dbReference type="InterPro" id="IPR006186">
    <property type="entry name" value="Ser/Thr-sp_prot-phosphatase"/>
</dbReference>
<evidence type="ECO:0000259" key="9">
    <source>
        <dbReference type="PROSITE" id="PS00125"/>
    </source>
</evidence>
<dbReference type="GO" id="GO:0046872">
    <property type="term" value="F:metal ion binding"/>
    <property type="evidence" value="ECO:0007669"/>
    <property type="project" value="UniProtKB-KW"/>
</dbReference>
<dbReference type="OrthoDB" id="1930084at2759"/>
<dbReference type="KEGG" id="ndi:NDAI_0F02190"/>
<evidence type="ECO:0000313" key="11">
    <source>
        <dbReference type="Proteomes" id="UP000000689"/>
    </source>
</evidence>
<dbReference type="PRINTS" id="PR00114">
    <property type="entry name" value="STPHPHTASE"/>
</dbReference>
<dbReference type="OMA" id="FHTWEIQ"/>
<proteinExistence type="inferred from homology"/>
<dbReference type="GO" id="GO:0004722">
    <property type="term" value="F:protein serine/threonine phosphatase activity"/>
    <property type="evidence" value="ECO:0007669"/>
    <property type="project" value="UniProtKB-EC"/>
</dbReference>
<feature type="compositionally biased region" description="Low complexity" evidence="8">
    <location>
        <begin position="238"/>
        <end position="247"/>
    </location>
</feature>